<dbReference type="SUPFAM" id="SSF53649">
    <property type="entry name" value="Alkaline phosphatase-like"/>
    <property type="match status" value="1"/>
</dbReference>
<dbReference type="InterPro" id="IPR017850">
    <property type="entry name" value="Alkaline_phosphatase_core_sf"/>
</dbReference>
<proteinExistence type="inferred from homology"/>
<evidence type="ECO:0000256" key="1">
    <source>
        <dbReference type="ARBA" id="ARBA00000370"/>
    </source>
</evidence>
<sequence length="402" mass="43721">MRYVIIIPDGGADYPLDDLDGKTALEAASIPNTDKLAATGRLGTAVTTPKGMPCGSDTCSMCLLGYDPARYHTGRAPLEAAALGIELAPTDWIFRVNLVTVIDGLMQDHSGGAIRSDEGRQLLETIEQAADFPGATFHPGVSYRNILVDRSGERDWSRLITTPPHDIPGEPISRHLPSGAPDADLLVSMIETSEQRFAEHDVNLTRREMGETPATHVWPWGQGIKPDMPAFSEVYGRRGAMITAVDLLAGIASLIGWERLDVPGQTSYHDTDYAAAGKHAIKAIDDYDLVCVHIEAPDEASHAGDAATKVAALEAIDRHVVGPIHEALVQRGEDWRILIMPDHFTRVETRKHDPTPVPFLIAGHKMNGVVERVYTEAAANEADLKIAHGHELMEFFLDSGVR</sequence>
<dbReference type="Gene3D" id="3.40.720.10">
    <property type="entry name" value="Alkaline Phosphatase, subunit A"/>
    <property type="match status" value="2"/>
</dbReference>
<dbReference type="GO" id="GO:0046872">
    <property type="term" value="F:metal ion binding"/>
    <property type="evidence" value="ECO:0007669"/>
    <property type="project" value="InterPro"/>
</dbReference>
<keyword evidence="9" id="KW-1185">Reference proteome</keyword>
<evidence type="ECO:0000259" key="7">
    <source>
        <dbReference type="Pfam" id="PF01676"/>
    </source>
</evidence>
<dbReference type="KEGG" id="mcad:Pan265_20770"/>
<dbReference type="PANTHER" id="PTHR31209">
    <property type="entry name" value="COFACTOR-INDEPENDENT PHOSPHOGLYCERATE MUTASE"/>
    <property type="match status" value="1"/>
</dbReference>
<organism evidence="8 9">
    <name type="scientific">Mucisphaera calidilacus</name>
    <dbReference type="NCBI Taxonomy" id="2527982"/>
    <lineage>
        <taxon>Bacteria</taxon>
        <taxon>Pseudomonadati</taxon>
        <taxon>Planctomycetota</taxon>
        <taxon>Phycisphaerae</taxon>
        <taxon>Phycisphaerales</taxon>
        <taxon>Phycisphaeraceae</taxon>
        <taxon>Mucisphaera</taxon>
    </lineage>
</organism>
<dbReference type="InterPro" id="IPR006124">
    <property type="entry name" value="Metalloenzyme"/>
</dbReference>
<evidence type="ECO:0000256" key="6">
    <source>
        <dbReference type="ARBA" id="ARBA00023235"/>
    </source>
</evidence>
<feature type="domain" description="Metalloenzyme" evidence="7">
    <location>
        <begin position="1"/>
        <end position="397"/>
    </location>
</feature>
<dbReference type="EMBL" id="CP036280">
    <property type="protein sequence ID" value="QDU72213.1"/>
    <property type="molecule type" value="Genomic_DNA"/>
</dbReference>
<comment type="catalytic activity">
    <reaction evidence="1">
        <text>(2R)-2-phosphoglycerate = (2R)-3-phosphoglycerate</text>
        <dbReference type="Rhea" id="RHEA:15901"/>
        <dbReference type="ChEBI" id="CHEBI:58272"/>
        <dbReference type="ChEBI" id="CHEBI:58289"/>
        <dbReference type="EC" id="5.4.2.12"/>
    </reaction>
</comment>
<dbReference type="AlphaFoldDB" id="A0A518BZ15"/>
<dbReference type="InterPro" id="IPR004456">
    <property type="entry name" value="Pglycerate_mutase_ApgM"/>
</dbReference>
<dbReference type="PIRSF" id="PIRSF006392">
    <property type="entry name" value="IPGAM_arch"/>
    <property type="match status" value="1"/>
</dbReference>
<accession>A0A518BZ15</accession>
<comment type="pathway">
    <text evidence="3">Carbohydrate degradation.</text>
</comment>
<keyword evidence="5" id="KW-0324">Glycolysis</keyword>
<comment type="similarity">
    <text evidence="4">Belongs to the BPG-independent phosphoglycerate mutase family. A-PGAM subfamily.</text>
</comment>
<evidence type="ECO:0000256" key="4">
    <source>
        <dbReference type="ARBA" id="ARBA00005524"/>
    </source>
</evidence>
<dbReference type="NCBIfam" id="TIGR02535">
    <property type="entry name" value="hyp_Hser_kinase"/>
    <property type="match status" value="1"/>
</dbReference>
<dbReference type="Proteomes" id="UP000320386">
    <property type="component" value="Chromosome"/>
</dbReference>
<dbReference type="Pfam" id="PF01676">
    <property type="entry name" value="Metalloenzyme"/>
    <property type="match status" value="1"/>
</dbReference>
<dbReference type="CDD" id="cd16011">
    <property type="entry name" value="iPGM_like"/>
    <property type="match status" value="1"/>
</dbReference>
<dbReference type="NCBIfam" id="TIGR00306">
    <property type="entry name" value="apgM"/>
    <property type="match status" value="1"/>
</dbReference>
<comment type="function">
    <text evidence="2">Catalyzes the interconversion of 2-phosphoglycerate and 3-phosphoglycerate.</text>
</comment>
<dbReference type="GO" id="GO:0004619">
    <property type="term" value="F:phosphoglycerate mutase activity"/>
    <property type="evidence" value="ECO:0007669"/>
    <property type="project" value="UniProtKB-EC"/>
</dbReference>
<dbReference type="RefSeq" id="WP_145446384.1">
    <property type="nucleotide sequence ID" value="NZ_CP036280.1"/>
</dbReference>
<dbReference type="OrthoDB" id="9804453at2"/>
<dbReference type="GO" id="GO:0006096">
    <property type="term" value="P:glycolytic process"/>
    <property type="evidence" value="ECO:0007669"/>
    <property type="project" value="UniProtKB-KW"/>
</dbReference>
<evidence type="ECO:0000313" key="8">
    <source>
        <dbReference type="EMBL" id="QDU72213.1"/>
    </source>
</evidence>
<evidence type="ECO:0000313" key="9">
    <source>
        <dbReference type="Proteomes" id="UP000320386"/>
    </source>
</evidence>
<dbReference type="NCBIfam" id="NF003242">
    <property type="entry name" value="PRK04200.1"/>
    <property type="match status" value="1"/>
</dbReference>
<gene>
    <name evidence="8" type="ORF">Pan265_20770</name>
</gene>
<protein>
    <submittedName>
        <fullName evidence="8">Cofactor-independent phosphoglycerate mutase</fullName>
    </submittedName>
</protein>
<dbReference type="PANTHER" id="PTHR31209:SF4">
    <property type="entry name" value="2,3-BISPHOSPHOGLYCERATE-INDEPENDENT PHOSPHOGLYCERATE MUTASE"/>
    <property type="match status" value="1"/>
</dbReference>
<evidence type="ECO:0000256" key="3">
    <source>
        <dbReference type="ARBA" id="ARBA00004921"/>
    </source>
</evidence>
<reference evidence="8 9" key="1">
    <citation type="submission" date="2019-02" db="EMBL/GenBank/DDBJ databases">
        <title>Deep-cultivation of Planctomycetes and their phenomic and genomic characterization uncovers novel biology.</title>
        <authorList>
            <person name="Wiegand S."/>
            <person name="Jogler M."/>
            <person name="Boedeker C."/>
            <person name="Pinto D."/>
            <person name="Vollmers J."/>
            <person name="Rivas-Marin E."/>
            <person name="Kohn T."/>
            <person name="Peeters S.H."/>
            <person name="Heuer A."/>
            <person name="Rast P."/>
            <person name="Oberbeckmann S."/>
            <person name="Bunk B."/>
            <person name="Jeske O."/>
            <person name="Meyerdierks A."/>
            <person name="Storesund J.E."/>
            <person name="Kallscheuer N."/>
            <person name="Luecker S."/>
            <person name="Lage O.M."/>
            <person name="Pohl T."/>
            <person name="Merkel B.J."/>
            <person name="Hornburger P."/>
            <person name="Mueller R.-W."/>
            <person name="Bruemmer F."/>
            <person name="Labrenz M."/>
            <person name="Spormann A.M."/>
            <person name="Op den Camp H."/>
            <person name="Overmann J."/>
            <person name="Amann R."/>
            <person name="Jetten M.S.M."/>
            <person name="Mascher T."/>
            <person name="Medema M.H."/>
            <person name="Devos D.P."/>
            <person name="Kaster A.-K."/>
            <person name="Ovreas L."/>
            <person name="Rohde M."/>
            <person name="Galperin M.Y."/>
            <person name="Jogler C."/>
        </authorList>
    </citation>
    <scope>NUCLEOTIDE SEQUENCE [LARGE SCALE GENOMIC DNA]</scope>
    <source>
        <strain evidence="8 9">Pan265</strain>
    </source>
</reference>
<evidence type="ECO:0000256" key="5">
    <source>
        <dbReference type="ARBA" id="ARBA00023152"/>
    </source>
</evidence>
<keyword evidence="6" id="KW-0413">Isomerase</keyword>
<evidence type="ECO:0000256" key="2">
    <source>
        <dbReference type="ARBA" id="ARBA00002315"/>
    </source>
</evidence>
<name>A0A518BZ15_9BACT</name>
<dbReference type="InterPro" id="IPR023665">
    <property type="entry name" value="ApgAM_prokaryotes"/>
</dbReference>
<dbReference type="Pfam" id="PF10143">
    <property type="entry name" value="PhosphMutase"/>
    <property type="match status" value="1"/>
</dbReference>